<accession>A0A6A6D4T9</accession>
<organism evidence="1 2">
    <name type="scientific">Zopfia rhizophila CBS 207.26</name>
    <dbReference type="NCBI Taxonomy" id="1314779"/>
    <lineage>
        <taxon>Eukaryota</taxon>
        <taxon>Fungi</taxon>
        <taxon>Dikarya</taxon>
        <taxon>Ascomycota</taxon>
        <taxon>Pezizomycotina</taxon>
        <taxon>Dothideomycetes</taxon>
        <taxon>Dothideomycetes incertae sedis</taxon>
        <taxon>Zopfiaceae</taxon>
        <taxon>Zopfia</taxon>
    </lineage>
</organism>
<name>A0A6A6D4T9_9PEZI</name>
<dbReference type="EMBL" id="ML994934">
    <property type="protein sequence ID" value="KAF2174441.1"/>
    <property type="molecule type" value="Genomic_DNA"/>
</dbReference>
<dbReference type="OrthoDB" id="3745702at2759"/>
<keyword evidence="2" id="KW-1185">Reference proteome</keyword>
<dbReference type="Proteomes" id="UP000800200">
    <property type="component" value="Unassembled WGS sequence"/>
</dbReference>
<evidence type="ECO:0000313" key="2">
    <source>
        <dbReference type="Proteomes" id="UP000800200"/>
    </source>
</evidence>
<dbReference type="AlphaFoldDB" id="A0A6A6D4T9"/>
<proteinExistence type="predicted"/>
<protein>
    <submittedName>
        <fullName evidence="1">Uncharacterized protein</fullName>
    </submittedName>
</protein>
<gene>
    <name evidence="1" type="ORF">K469DRAFT_498332</name>
</gene>
<sequence length="100" mass="12015">MMPERDRLATNLFKEATLRSPLGLSVLRDLMALLEKTSEVEFRPGLERDNTYDWRHIYNCYKKNHCGKYGFVELCFKCNEWIFSEKEWSVHCLDYLKDLD</sequence>
<feature type="non-terminal residue" evidence="1">
    <location>
        <position position="100"/>
    </location>
</feature>
<reference evidence="1" key="1">
    <citation type="journal article" date="2020" name="Stud. Mycol.">
        <title>101 Dothideomycetes genomes: a test case for predicting lifestyles and emergence of pathogens.</title>
        <authorList>
            <person name="Haridas S."/>
            <person name="Albert R."/>
            <person name="Binder M."/>
            <person name="Bloem J."/>
            <person name="Labutti K."/>
            <person name="Salamov A."/>
            <person name="Andreopoulos B."/>
            <person name="Baker S."/>
            <person name="Barry K."/>
            <person name="Bills G."/>
            <person name="Bluhm B."/>
            <person name="Cannon C."/>
            <person name="Castanera R."/>
            <person name="Culley D."/>
            <person name="Daum C."/>
            <person name="Ezra D."/>
            <person name="Gonzalez J."/>
            <person name="Henrissat B."/>
            <person name="Kuo A."/>
            <person name="Liang C."/>
            <person name="Lipzen A."/>
            <person name="Lutzoni F."/>
            <person name="Magnuson J."/>
            <person name="Mondo S."/>
            <person name="Nolan M."/>
            <person name="Ohm R."/>
            <person name="Pangilinan J."/>
            <person name="Park H.-J."/>
            <person name="Ramirez L."/>
            <person name="Alfaro M."/>
            <person name="Sun H."/>
            <person name="Tritt A."/>
            <person name="Yoshinaga Y."/>
            <person name="Zwiers L.-H."/>
            <person name="Turgeon B."/>
            <person name="Goodwin S."/>
            <person name="Spatafora J."/>
            <person name="Crous P."/>
            <person name="Grigoriev I."/>
        </authorList>
    </citation>
    <scope>NUCLEOTIDE SEQUENCE</scope>
    <source>
        <strain evidence="1">CBS 207.26</strain>
    </source>
</reference>
<evidence type="ECO:0000313" key="1">
    <source>
        <dbReference type="EMBL" id="KAF2174441.1"/>
    </source>
</evidence>